<protein>
    <submittedName>
        <fullName evidence="2">Glycerophosphoryl diester phosphodiesterase</fullName>
        <ecNumber evidence="2">3.1.4.46</ecNumber>
    </submittedName>
</protein>
<dbReference type="PANTHER" id="PTHR46211">
    <property type="entry name" value="GLYCEROPHOSPHORYL DIESTER PHOSPHODIESTERASE"/>
    <property type="match status" value="1"/>
</dbReference>
<dbReference type="SUPFAM" id="SSF51695">
    <property type="entry name" value="PLC-like phosphodiesterases"/>
    <property type="match status" value="1"/>
</dbReference>
<feature type="domain" description="GP-PDE" evidence="1">
    <location>
        <begin position="56"/>
        <end position="304"/>
    </location>
</feature>
<reference evidence="2 3" key="1">
    <citation type="submission" date="2017-02" db="EMBL/GenBank/DDBJ databases">
        <authorList>
            <person name="Peterson S.W."/>
        </authorList>
    </citation>
    <scope>NUCLEOTIDE SEQUENCE [LARGE SCALE GENOMIC DNA]</scope>
    <source>
        <strain evidence="2 3">B Ar 00.02</strain>
    </source>
</reference>
<dbReference type="RefSeq" id="WP_086996257.1">
    <property type="nucleotide sequence ID" value="NZ_FUHW01000020.1"/>
</dbReference>
<evidence type="ECO:0000313" key="2">
    <source>
        <dbReference type="EMBL" id="SJM56192.1"/>
    </source>
</evidence>
<dbReference type="Pfam" id="PF03009">
    <property type="entry name" value="GDPD"/>
    <property type="match status" value="1"/>
</dbReference>
<dbReference type="InterPro" id="IPR030395">
    <property type="entry name" value="GP_PDE_dom"/>
</dbReference>
<proteinExistence type="predicted"/>
<accession>A0A1R4FKA7</accession>
<dbReference type="GO" id="GO:0008889">
    <property type="term" value="F:glycerophosphodiester phosphodiesterase activity"/>
    <property type="evidence" value="ECO:0007669"/>
    <property type="project" value="UniProtKB-EC"/>
</dbReference>
<sequence>MAFRRTSTPKPCRPLTVLILLVAVLVIPTAVVPAAAAPAPAVAPEAMKAKPPSADPLLIGHRGAAGVAPENTVAAFRAGRAAGVDFIETDVQLSADGVPFLFHDNTPARTTNVEEVFPGREKDPITSFSWAELQRLDAGSSFDRRFAGARIPHLDDIARTANRRTGVYLEIKSPQNSPGIENVVATKLAEDPAWRRLVNAGKVNVLGFDASSNRRFAALAPRIPLQQLVGSVPTERTLADWSTFADSVGTNYRTLTSEGVGKVHAAGLGLGVYTANSPEAIDAAVDLGVDMVTGDFPQQSVRLQAGRNPFPRARGLEIAEMVNNPPGNDIEFGAGEHVVVRNVADHTIDATGLVLRDAANNTLTVGAGYRIPPGGELRVHTGPGNNTATAYFNGGTSAILNNDGDSVALWDQRGRLHDVFAN</sequence>
<dbReference type="Pfam" id="PF00932">
    <property type="entry name" value="LTD"/>
    <property type="match status" value="1"/>
</dbReference>
<dbReference type="AlphaFoldDB" id="A0A1R4FKA7"/>
<evidence type="ECO:0000313" key="3">
    <source>
        <dbReference type="Proteomes" id="UP000195913"/>
    </source>
</evidence>
<dbReference type="Gene3D" id="3.20.20.190">
    <property type="entry name" value="Phosphatidylinositol (PI) phosphodiesterase"/>
    <property type="match status" value="1"/>
</dbReference>
<gene>
    <name evidence="2" type="ORF">FM101_04310</name>
</gene>
<keyword evidence="3" id="KW-1185">Reference proteome</keyword>
<dbReference type="InterPro" id="IPR001322">
    <property type="entry name" value="Lamin_tail_dom"/>
</dbReference>
<organism evidence="2 3">
    <name type="scientific">Arthrobacter rhombi</name>
    <dbReference type="NCBI Taxonomy" id="71253"/>
    <lineage>
        <taxon>Bacteria</taxon>
        <taxon>Bacillati</taxon>
        <taxon>Actinomycetota</taxon>
        <taxon>Actinomycetes</taxon>
        <taxon>Micrococcales</taxon>
        <taxon>Micrococcaceae</taxon>
        <taxon>Arthrobacter</taxon>
    </lineage>
</organism>
<dbReference type="Proteomes" id="UP000195913">
    <property type="component" value="Unassembled WGS sequence"/>
</dbReference>
<dbReference type="GO" id="GO:0006629">
    <property type="term" value="P:lipid metabolic process"/>
    <property type="evidence" value="ECO:0007669"/>
    <property type="project" value="InterPro"/>
</dbReference>
<name>A0A1R4FKA7_9MICC</name>
<dbReference type="PROSITE" id="PS51704">
    <property type="entry name" value="GP_PDE"/>
    <property type="match status" value="1"/>
</dbReference>
<dbReference type="EMBL" id="FUHW01000020">
    <property type="protein sequence ID" value="SJM56192.1"/>
    <property type="molecule type" value="Genomic_DNA"/>
</dbReference>
<dbReference type="PANTHER" id="PTHR46211:SF1">
    <property type="entry name" value="GLYCEROPHOSPHODIESTER PHOSPHODIESTERASE, CYTOPLASMIC"/>
    <property type="match status" value="1"/>
</dbReference>
<keyword evidence="2" id="KW-0378">Hydrolase</keyword>
<dbReference type="SUPFAM" id="SSF74853">
    <property type="entry name" value="Lamin A/C globular tail domain"/>
    <property type="match status" value="1"/>
</dbReference>
<dbReference type="InterPro" id="IPR036415">
    <property type="entry name" value="Lamin_tail_dom_sf"/>
</dbReference>
<dbReference type="InterPro" id="IPR017946">
    <property type="entry name" value="PLC-like_Pdiesterase_TIM-brl"/>
</dbReference>
<evidence type="ECO:0000259" key="1">
    <source>
        <dbReference type="PROSITE" id="PS51704"/>
    </source>
</evidence>
<dbReference type="EC" id="3.1.4.46" evidence="2"/>